<accession>A0ABW4V7D0</accession>
<evidence type="ECO:0000256" key="8">
    <source>
        <dbReference type="ARBA" id="ARBA00023012"/>
    </source>
</evidence>
<proteinExistence type="predicted"/>
<keyword evidence="6 12" id="KW-0418">Kinase</keyword>
<dbReference type="InterPro" id="IPR036890">
    <property type="entry name" value="HATPase_C_sf"/>
</dbReference>
<keyword evidence="9" id="KW-0812">Transmembrane</keyword>
<comment type="caution">
    <text evidence="12">The sequence shown here is derived from an EMBL/GenBank/DDBJ whole genome shotgun (WGS) entry which is preliminary data.</text>
</comment>
<dbReference type="Pfam" id="PF23539">
    <property type="entry name" value="DUF7134"/>
    <property type="match status" value="1"/>
</dbReference>
<dbReference type="InterPro" id="IPR050482">
    <property type="entry name" value="Sensor_HK_TwoCompSys"/>
</dbReference>
<feature type="transmembrane region" description="Helical" evidence="9">
    <location>
        <begin position="7"/>
        <end position="29"/>
    </location>
</feature>
<evidence type="ECO:0000256" key="7">
    <source>
        <dbReference type="ARBA" id="ARBA00022840"/>
    </source>
</evidence>
<feature type="transmembrane region" description="Helical" evidence="9">
    <location>
        <begin position="35"/>
        <end position="53"/>
    </location>
</feature>
<evidence type="ECO:0000313" key="13">
    <source>
        <dbReference type="Proteomes" id="UP001597338"/>
    </source>
</evidence>
<organism evidence="12 13">
    <name type="scientific">Promicromonospora aerolata</name>
    <dbReference type="NCBI Taxonomy" id="195749"/>
    <lineage>
        <taxon>Bacteria</taxon>
        <taxon>Bacillati</taxon>
        <taxon>Actinomycetota</taxon>
        <taxon>Actinomycetes</taxon>
        <taxon>Micrococcales</taxon>
        <taxon>Promicromonosporaceae</taxon>
        <taxon>Promicromonospora</taxon>
    </lineage>
</organism>
<dbReference type="SUPFAM" id="SSF55874">
    <property type="entry name" value="ATPase domain of HSP90 chaperone/DNA topoisomerase II/histidine kinase"/>
    <property type="match status" value="1"/>
</dbReference>
<dbReference type="Gene3D" id="1.20.5.1930">
    <property type="match status" value="1"/>
</dbReference>
<dbReference type="Proteomes" id="UP001597338">
    <property type="component" value="Unassembled WGS sequence"/>
</dbReference>
<dbReference type="PANTHER" id="PTHR24421">
    <property type="entry name" value="NITRATE/NITRITE SENSOR PROTEIN NARX-RELATED"/>
    <property type="match status" value="1"/>
</dbReference>
<dbReference type="PANTHER" id="PTHR24421:SF10">
    <property type="entry name" value="NITRATE_NITRITE SENSOR PROTEIN NARQ"/>
    <property type="match status" value="1"/>
</dbReference>
<protein>
    <recommendedName>
        <fullName evidence="2">histidine kinase</fullName>
        <ecNumber evidence="2">2.7.13.3</ecNumber>
    </recommendedName>
</protein>
<keyword evidence="7" id="KW-0067">ATP-binding</keyword>
<keyword evidence="13" id="KW-1185">Reference proteome</keyword>
<feature type="domain" description="DUF7134" evidence="11">
    <location>
        <begin position="3"/>
        <end position="157"/>
    </location>
</feature>
<keyword evidence="9" id="KW-0472">Membrane</keyword>
<sequence length="388" mass="40783">MNTRPTGGDVLIAGVAAVVLFPLTVLVVVTSLPGPQAWIVSALALVAHGALAWRRSRPLASMLLVGAAVGGQVAVTGLFYLLPSTLVLPMSLYAAAAYAGRWLPLALGLVGSALAAVRHAVDPSVVVSGFGPTSWLLFLLFAAVVTCSWTMGRLRRAQLVATRLAEERADAERRDRARREELAAAQERGRISRDMHDVLAHSLSAIIGQARVARFDESRTAPALATIEETARESLHEIRGILRLLRDGDADPRPQPGLADLPELVDRARSLGCAVTETTDGAPLSVSGAAQVAVYRLVQEAITNVTKHACPGAAVDLALRWGGDHLTVTVANDRVRTRAEADAGMGLTGMRERLLAVGGTLVTTDPESFGGGRFVVTATVPARAESAA</sequence>
<evidence type="ECO:0000313" key="12">
    <source>
        <dbReference type="EMBL" id="MFD2025382.1"/>
    </source>
</evidence>
<keyword evidence="9" id="KW-1133">Transmembrane helix</keyword>
<name>A0ABW4V7D0_9MICO</name>
<dbReference type="RefSeq" id="WP_377197280.1">
    <property type="nucleotide sequence ID" value="NZ_JBHUHF010000001.1"/>
</dbReference>
<dbReference type="Gene3D" id="3.30.565.10">
    <property type="entry name" value="Histidine kinase-like ATPase, C-terminal domain"/>
    <property type="match status" value="1"/>
</dbReference>
<gene>
    <name evidence="12" type="ORF">ACFSL2_07665</name>
</gene>
<evidence type="ECO:0000256" key="3">
    <source>
        <dbReference type="ARBA" id="ARBA00022553"/>
    </source>
</evidence>
<evidence type="ECO:0000259" key="10">
    <source>
        <dbReference type="Pfam" id="PF07730"/>
    </source>
</evidence>
<dbReference type="EMBL" id="JBHUHF010000001">
    <property type="protein sequence ID" value="MFD2025382.1"/>
    <property type="molecule type" value="Genomic_DNA"/>
</dbReference>
<dbReference type="Pfam" id="PF07730">
    <property type="entry name" value="HisKA_3"/>
    <property type="match status" value="1"/>
</dbReference>
<evidence type="ECO:0000259" key="11">
    <source>
        <dbReference type="Pfam" id="PF23539"/>
    </source>
</evidence>
<dbReference type="CDD" id="cd16917">
    <property type="entry name" value="HATPase_UhpB-NarQ-NarX-like"/>
    <property type="match status" value="1"/>
</dbReference>
<comment type="catalytic activity">
    <reaction evidence="1">
        <text>ATP + protein L-histidine = ADP + protein N-phospho-L-histidine.</text>
        <dbReference type="EC" id="2.7.13.3"/>
    </reaction>
</comment>
<dbReference type="EC" id="2.7.13.3" evidence="2"/>
<dbReference type="InterPro" id="IPR011712">
    <property type="entry name" value="Sig_transdc_His_kin_sub3_dim/P"/>
</dbReference>
<feature type="domain" description="Signal transduction histidine kinase subgroup 3 dimerisation and phosphoacceptor" evidence="10">
    <location>
        <begin position="187"/>
        <end position="248"/>
    </location>
</feature>
<evidence type="ECO:0000256" key="4">
    <source>
        <dbReference type="ARBA" id="ARBA00022679"/>
    </source>
</evidence>
<dbReference type="InterPro" id="IPR055558">
    <property type="entry name" value="DUF7134"/>
</dbReference>
<keyword evidence="5" id="KW-0547">Nucleotide-binding</keyword>
<evidence type="ECO:0000256" key="9">
    <source>
        <dbReference type="SAM" id="Phobius"/>
    </source>
</evidence>
<keyword evidence="8" id="KW-0902">Two-component regulatory system</keyword>
<dbReference type="GO" id="GO:0016301">
    <property type="term" value="F:kinase activity"/>
    <property type="evidence" value="ECO:0007669"/>
    <property type="project" value="UniProtKB-KW"/>
</dbReference>
<keyword evidence="4" id="KW-0808">Transferase</keyword>
<reference evidence="13" key="1">
    <citation type="journal article" date="2019" name="Int. J. Syst. Evol. Microbiol.">
        <title>The Global Catalogue of Microorganisms (GCM) 10K type strain sequencing project: providing services to taxonomists for standard genome sequencing and annotation.</title>
        <authorList>
            <consortium name="The Broad Institute Genomics Platform"/>
            <consortium name="The Broad Institute Genome Sequencing Center for Infectious Disease"/>
            <person name="Wu L."/>
            <person name="Ma J."/>
        </authorList>
    </citation>
    <scope>NUCLEOTIDE SEQUENCE [LARGE SCALE GENOMIC DNA]</scope>
    <source>
        <strain evidence="13">CCM 7043</strain>
    </source>
</reference>
<evidence type="ECO:0000256" key="1">
    <source>
        <dbReference type="ARBA" id="ARBA00000085"/>
    </source>
</evidence>
<evidence type="ECO:0000256" key="6">
    <source>
        <dbReference type="ARBA" id="ARBA00022777"/>
    </source>
</evidence>
<evidence type="ECO:0000256" key="5">
    <source>
        <dbReference type="ARBA" id="ARBA00022741"/>
    </source>
</evidence>
<feature type="transmembrane region" description="Helical" evidence="9">
    <location>
        <begin position="133"/>
        <end position="152"/>
    </location>
</feature>
<evidence type="ECO:0000256" key="2">
    <source>
        <dbReference type="ARBA" id="ARBA00012438"/>
    </source>
</evidence>
<feature type="transmembrane region" description="Helical" evidence="9">
    <location>
        <begin position="102"/>
        <end position="121"/>
    </location>
</feature>
<feature type="transmembrane region" description="Helical" evidence="9">
    <location>
        <begin position="60"/>
        <end position="82"/>
    </location>
</feature>
<keyword evidence="3" id="KW-0597">Phosphoprotein</keyword>